<name>A0A0C6FFE7_9HYPH</name>
<gene>
    <name evidence="2" type="ORF">Maq22A_c12305</name>
</gene>
<dbReference type="EMBL" id="AP014704">
    <property type="protein sequence ID" value="BAQ45707.1"/>
    <property type="molecule type" value="Genomic_DNA"/>
</dbReference>
<accession>A0A0C6FFE7</accession>
<evidence type="ECO:0000256" key="1">
    <source>
        <dbReference type="SAM" id="MobiDB-lite"/>
    </source>
</evidence>
<evidence type="ECO:0000313" key="2">
    <source>
        <dbReference type="EMBL" id="BAQ45707.1"/>
    </source>
</evidence>
<dbReference type="AlphaFoldDB" id="A0A0C6FFE7"/>
<dbReference type="Proteomes" id="UP000061432">
    <property type="component" value="Chromosome"/>
</dbReference>
<feature type="region of interest" description="Disordered" evidence="1">
    <location>
        <begin position="1"/>
        <end position="53"/>
    </location>
</feature>
<reference evidence="3" key="2">
    <citation type="submission" date="2015-01" db="EMBL/GenBank/DDBJ databases">
        <title>Complete genome sequence of Methylobacterium aquaticum strain 22A.</title>
        <authorList>
            <person name="Tani A."/>
            <person name="Ogura Y."/>
            <person name="Hayashi T."/>
        </authorList>
    </citation>
    <scope>NUCLEOTIDE SEQUENCE [LARGE SCALE GENOMIC DNA]</scope>
    <source>
        <strain evidence="3">MA-22A</strain>
    </source>
</reference>
<dbReference type="KEGG" id="maqu:Maq22A_c12305"/>
<reference evidence="2 3" key="1">
    <citation type="journal article" date="2015" name="Genome Announc.">
        <title>Complete Genome Sequence of Methylobacterium aquaticum Strain 22A, Isolated from Racomitrium japonicum Moss.</title>
        <authorList>
            <person name="Tani A."/>
            <person name="Ogura Y."/>
            <person name="Hayashi T."/>
            <person name="Kimbara K."/>
        </authorList>
    </citation>
    <scope>NUCLEOTIDE SEQUENCE [LARGE SCALE GENOMIC DNA]</scope>
    <source>
        <strain evidence="2 3">MA-22A</strain>
    </source>
</reference>
<feature type="compositionally biased region" description="Basic and acidic residues" evidence="1">
    <location>
        <begin position="128"/>
        <end position="137"/>
    </location>
</feature>
<sequence length="137" mass="14560">MRLQQGSAERVPVGMLAELRPHREPQEPAARRRRHLAGAIGERGGEQAPQPPTVVAALGDRDRLGERRWQPVRADEGAFEPLCPLARGVAPGGLGERGTERAAQADGEDGGEAVGGLDAIVSGARTPPSRDPRTLPW</sequence>
<evidence type="ECO:0000313" key="3">
    <source>
        <dbReference type="Proteomes" id="UP000061432"/>
    </source>
</evidence>
<protein>
    <submittedName>
        <fullName evidence="2">Uncharacterized protein</fullName>
    </submittedName>
</protein>
<feature type="region of interest" description="Disordered" evidence="1">
    <location>
        <begin position="90"/>
        <end position="137"/>
    </location>
</feature>
<proteinExistence type="predicted"/>
<organism evidence="2 3">
    <name type="scientific">Methylobacterium aquaticum</name>
    <dbReference type="NCBI Taxonomy" id="270351"/>
    <lineage>
        <taxon>Bacteria</taxon>
        <taxon>Pseudomonadati</taxon>
        <taxon>Pseudomonadota</taxon>
        <taxon>Alphaproteobacteria</taxon>
        <taxon>Hyphomicrobiales</taxon>
        <taxon>Methylobacteriaceae</taxon>
        <taxon>Methylobacterium</taxon>
    </lineage>
</organism>
<feature type="compositionally biased region" description="Basic and acidic residues" evidence="1">
    <location>
        <begin position="19"/>
        <end position="30"/>
    </location>
</feature>